<dbReference type="AlphaFoldDB" id="A0A9W7CG65"/>
<feature type="compositionally biased region" description="Basic and acidic residues" evidence="1">
    <location>
        <begin position="284"/>
        <end position="297"/>
    </location>
</feature>
<evidence type="ECO:0000313" key="3">
    <source>
        <dbReference type="Proteomes" id="UP001165082"/>
    </source>
</evidence>
<organism evidence="2 3">
    <name type="scientific">Triparma retinervis</name>
    <dbReference type="NCBI Taxonomy" id="2557542"/>
    <lineage>
        <taxon>Eukaryota</taxon>
        <taxon>Sar</taxon>
        <taxon>Stramenopiles</taxon>
        <taxon>Ochrophyta</taxon>
        <taxon>Bolidophyceae</taxon>
        <taxon>Parmales</taxon>
        <taxon>Triparmaceae</taxon>
        <taxon>Triparma</taxon>
    </lineage>
</organism>
<sequence length="311" mass="35540">MGRFTDDWVVDRSMFEYVNQGSCTCCGISHAGMNMMDFMNACSDLETDDGKKEVQSPWPAFMKTEIWSDRVKIRNMMKEEMERFASDFDEHGEGMLEHLNNFPANNLTRLFQLPRDELSEIIKEKYDVRGAFLVVFCAVVEQVANFPITGYTNDGRGEEELDFEEALTYNKRCGFTLNFEEHLDATGAFASFLKRFGGPKLMPRSAKSKGAAAAMASEEKQDDKEVGGGDEKEGDDNEEEEEEEEKEVVGQRGQSFRADRRLARLIIGRYWFDRLLHSYKKELRNKDSDGAESKSEEPVLQLNNLDSLKIS</sequence>
<feature type="compositionally biased region" description="Basic and acidic residues" evidence="1">
    <location>
        <begin position="217"/>
        <end position="231"/>
    </location>
</feature>
<feature type="compositionally biased region" description="Acidic residues" evidence="1">
    <location>
        <begin position="232"/>
        <end position="246"/>
    </location>
</feature>
<feature type="compositionally biased region" description="Polar residues" evidence="1">
    <location>
        <begin position="301"/>
        <end position="311"/>
    </location>
</feature>
<proteinExistence type="predicted"/>
<protein>
    <submittedName>
        <fullName evidence="2">Uncharacterized protein</fullName>
    </submittedName>
</protein>
<keyword evidence="3" id="KW-1185">Reference proteome</keyword>
<accession>A0A9W7CG65</accession>
<evidence type="ECO:0000256" key="1">
    <source>
        <dbReference type="SAM" id="MobiDB-lite"/>
    </source>
</evidence>
<evidence type="ECO:0000313" key="2">
    <source>
        <dbReference type="EMBL" id="GMI08058.1"/>
    </source>
</evidence>
<name>A0A9W7CG65_9STRA</name>
<dbReference type="EMBL" id="BRXZ01000243">
    <property type="protein sequence ID" value="GMI08058.1"/>
    <property type="molecule type" value="Genomic_DNA"/>
</dbReference>
<dbReference type="Proteomes" id="UP001165082">
    <property type="component" value="Unassembled WGS sequence"/>
</dbReference>
<feature type="region of interest" description="Disordered" evidence="1">
    <location>
        <begin position="284"/>
        <end position="311"/>
    </location>
</feature>
<comment type="caution">
    <text evidence="2">The sequence shown here is derived from an EMBL/GenBank/DDBJ whole genome shotgun (WGS) entry which is preliminary data.</text>
</comment>
<gene>
    <name evidence="2" type="ORF">TrRE_jg5287</name>
</gene>
<reference evidence="2" key="1">
    <citation type="submission" date="2022-07" db="EMBL/GenBank/DDBJ databases">
        <title>Genome analysis of Parmales, a sister group of diatoms, reveals the evolutionary specialization of diatoms from phago-mixotrophs to photoautotrophs.</title>
        <authorList>
            <person name="Ban H."/>
            <person name="Sato S."/>
            <person name="Yoshikawa S."/>
            <person name="Kazumasa Y."/>
            <person name="Nakamura Y."/>
            <person name="Ichinomiya M."/>
            <person name="Saitoh K."/>
            <person name="Sato N."/>
            <person name="Blanc-Mathieu R."/>
            <person name="Endo H."/>
            <person name="Kuwata A."/>
            <person name="Ogata H."/>
        </authorList>
    </citation>
    <scope>NUCLEOTIDE SEQUENCE</scope>
</reference>
<feature type="region of interest" description="Disordered" evidence="1">
    <location>
        <begin position="207"/>
        <end position="253"/>
    </location>
</feature>
<dbReference type="OrthoDB" id="191609at2759"/>